<evidence type="ECO:0000256" key="14">
    <source>
        <dbReference type="ARBA" id="ARBA00031900"/>
    </source>
</evidence>
<reference evidence="19 20" key="1">
    <citation type="journal article" date="2023" name="Hortic Res">
        <title>The complete reference genome for grapevine (Vitis vinifera L.) genetics and breeding.</title>
        <authorList>
            <person name="Shi X."/>
            <person name="Cao S."/>
            <person name="Wang X."/>
            <person name="Huang S."/>
            <person name="Wang Y."/>
            <person name="Liu Z."/>
            <person name="Liu W."/>
            <person name="Leng X."/>
            <person name="Peng Y."/>
            <person name="Wang N."/>
            <person name="Wang Y."/>
            <person name="Ma Z."/>
            <person name="Xu X."/>
            <person name="Zhang F."/>
            <person name="Xue H."/>
            <person name="Zhong H."/>
            <person name="Wang Y."/>
            <person name="Zhang K."/>
            <person name="Velt A."/>
            <person name="Avia K."/>
            <person name="Holtgrawe D."/>
            <person name="Grimplet J."/>
            <person name="Matus J.T."/>
            <person name="Ware D."/>
            <person name="Wu X."/>
            <person name="Wang H."/>
            <person name="Liu C."/>
            <person name="Fang Y."/>
            <person name="Rustenholz C."/>
            <person name="Cheng Z."/>
            <person name="Xiao H."/>
            <person name="Zhou Y."/>
        </authorList>
    </citation>
    <scope>NUCLEOTIDE SEQUENCE [LARGE SCALE GENOMIC DNA]</scope>
    <source>
        <strain evidence="20">cv. Pinot noir / PN40024</strain>
        <tissue evidence="19">Leaf</tissue>
    </source>
</reference>
<dbReference type="InterPro" id="IPR018163">
    <property type="entry name" value="Thr/Ala-tRNA-synth_IIc_edit"/>
</dbReference>
<keyword evidence="7" id="KW-0547">Nucleotide-binding</keyword>
<dbReference type="InterPro" id="IPR012334">
    <property type="entry name" value="Pectin_lyas_fold"/>
</dbReference>
<keyword evidence="10" id="KW-0648">Protein biosynthesis</keyword>
<evidence type="ECO:0000256" key="17">
    <source>
        <dbReference type="RuleBase" id="RU361169"/>
    </source>
</evidence>
<comment type="similarity">
    <text evidence="2 17">Belongs to the glycosyl hydrolase 28 family.</text>
</comment>
<dbReference type="PANTHER" id="PTHR31375">
    <property type="match status" value="1"/>
</dbReference>
<evidence type="ECO:0000256" key="3">
    <source>
        <dbReference type="ARBA" id="ARBA00013163"/>
    </source>
</evidence>
<dbReference type="SMART" id="SM00710">
    <property type="entry name" value="PbH1"/>
    <property type="match status" value="7"/>
</dbReference>
<dbReference type="NCBIfam" id="TIGR00418">
    <property type="entry name" value="thrS"/>
    <property type="match status" value="1"/>
</dbReference>
<evidence type="ECO:0000256" key="5">
    <source>
        <dbReference type="ARBA" id="ARBA00022525"/>
    </source>
</evidence>
<evidence type="ECO:0000256" key="6">
    <source>
        <dbReference type="ARBA" id="ARBA00022598"/>
    </source>
</evidence>
<keyword evidence="20" id="KW-1185">Reference proteome</keyword>
<dbReference type="CDD" id="cd00771">
    <property type="entry name" value="ThrRS_core"/>
    <property type="match status" value="1"/>
</dbReference>
<evidence type="ECO:0000313" key="20">
    <source>
        <dbReference type="Proteomes" id="UP001227230"/>
    </source>
</evidence>
<dbReference type="Gene3D" id="2.160.20.10">
    <property type="entry name" value="Single-stranded right-handed beta-helix, Pectin lyase-like"/>
    <property type="match status" value="2"/>
</dbReference>
<organism evidence="19 20">
    <name type="scientific">Vitis vinifera</name>
    <name type="common">Grape</name>
    <dbReference type="NCBI Taxonomy" id="29760"/>
    <lineage>
        <taxon>Eukaryota</taxon>
        <taxon>Viridiplantae</taxon>
        <taxon>Streptophyta</taxon>
        <taxon>Embryophyta</taxon>
        <taxon>Tracheophyta</taxon>
        <taxon>Spermatophyta</taxon>
        <taxon>Magnoliopsida</taxon>
        <taxon>eudicotyledons</taxon>
        <taxon>Gunneridae</taxon>
        <taxon>Pentapetalae</taxon>
        <taxon>rosids</taxon>
        <taxon>Vitales</taxon>
        <taxon>Vitaceae</taxon>
        <taxon>Viteae</taxon>
        <taxon>Vitis</taxon>
    </lineage>
</organism>
<dbReference type="Proteomes" id="UP001227230">
    <property type="component" value="Chromosome 12"/>
</dbReference>
<evidence type="ECO:0000256" key="2">
    <source>
        <dbReference type="ARBA" id="ARBA00008834"/>
    </source>
</evidence>
<evidence type="ECO:0000256" key="9">
    <source>
        <dbReference type="ARBA" id="ARBA00022840"/>
    </source>
</evidence>
<dbReference type="PROSITE" id="PS50862">
    <property type="entry name" value="AA_TRNA_LIGASE_II"/>
    <property type="match status" value="1"/>
</dbReference>
<dbReference type="SUPFAM" id="SSF55681">
    <property type="entry name" value="Class II aaRS and biotin synthetases"/>
    <property type="match status" value="1"/>
</dbReference>
<dbReference type="PROSITE" id="PS00502">
    <property type="entry name" value="POLYGALACTURONASE"/>
    <property type="match status" value="2"/>
</dbReference>
<dbReference type="EC" id="6.1.1.3" evidence="3"/>
<feature type="domain" description="Aminoacyl-transfer RNA synthetases class-II family profile" evidence="18">
    <location>
        <begin position="828"/>
        <end position="1067"/>
    </location>
</feature>
<evidence type="ECO:0000256" key="10">
    <source>
        <dbReference type="ARBA" id="ARBA00022917"/>
    </source>
</evidence>
<evidence type="ECO:0000256" key="11">
    <source>
        <dbReference type="ARBA" id="ARBA00023146"/>
    </source>
</evidence>
<evidence type="ECO:0000256" key="16">
    <source>
        <dbReference type="PROSITE-ProRule" id="PRU10052"/>
    </source>
</evidence>
<sequence length="1072" mass="118349">MRQSIWGGGKVGVVAWQLEVVEAVFGDGGRVGQSLEGVSRAFMSAWKVACTCTDPSTVVVSGGTYVVGPVQFQGPCRAPMGFRVQGTLKAPTDLNRFELQDGWVIFQDIDSLIISGGGTFDGQGHTAWGQNNCARTGTCNLLLVVCSPCPKLITYVSLRSPIRLFNTTSLNSKLFHMDILNCWNMTLQYVTINATGDSLNTDGIHMGRSTGVNISDAIIKTGDDSLSIGDGSQHINVEKVTCGPGHGISVGSLGKYHNEEPVVGVTVKNCTLINTMNGIRVKTWPDSPASVATDLHFEDIIMNNVGNPILINQEYCPYDQCQAKVPSQVKISDVSFQGICSMSGTQYKSVSKEWGFTIVAYRFYQTKKRETENIGMKLNIAAISLLLLLTSVAEVSGDTYFDVTKYGAQADGKTDISQALLTAWEAACASPIASRVVIPAGIYALGQVTIEGPCKAPINLIVKGTVRAPVDTSRFKPQAGWVAFQHLDQFTLSGYGVFDGQGQSVWGQKCSRTKYCHQLPINLRFNFLTNSIIKDITSKDSKQFHINVLGCRNITFFQVAITAPEDSQNTDGIHIGRSRGVNITHSTIQTGDDCVSIGDGSEQIDITKVNCGPGHGISVGSLGLYKNEAPVIGIRVKNCTLSDTTNGVRVKTWPSSPQGTATEMHFHDIVMNNVSNPIIIDQEYCPHNQCNLQIPSRVKLSNISFKNIRGTTSTELAVNLVCSKGAPCQKVELGNIDLKYTGPEGTASSQCSSLGYFPRLPTLVPWPGPQVTLCNRKAVELESVAGAYWRGDEKKQMLQRIYGTAWENEEQLKAYLHFKEEAKRRDHRRLGIDLDLFSIQDEAGGGLVFWHPKGAIVRHIIEDSWKKIHIEHGYDLLYTPHVARADLWKTSGHLDFYRENMYSQITIEDELYQLRPMNCPYHILIYKRKLHSYRDFPIRVAELGTVYRYELSGSLHGLFRVRGFTQDDAHIFCLEDQIKDEIRGVLDLIEEILLQFGFSKYEVNLSTRPEKAVGADDIWEKATSALRDALDDKGWSYRIDEGGGAFYGPKIDLKIEDALGRKWQCSTIPASY</sequence>
<dbReference type="PRINTS" id="PR01047">
    <property type="entry name" value="TRNASYNTHTHR"/>
</dbReference>
<dbReference type="InterPro" id="IPR006195">
    <property type="entry name" value="aa-tRNA-synth_II"/>
</dbReference>
<evidence type="ECO:0000256" key="7">
    <source>
        <dbReference type="ARBA" id="ARBA00022741"/>
    </source>
</evidence>
<keyword evidence="4" id="KW-0134">Cell wall</keyword>
<evidence type="ECO:0000256" key="4">
    <source>
        <dbReference type="ARBA" id="ARBA00022512"/>
    </source>
</evidence>
<feature type="active site" evidence="16">
    <location>
        <position position="615"/>
    </location>
</feature>
<keyword evidence="5" id="KW-0964">Secreted</keyword>
<name>A0ABY9CW73_VITVI</name>
<dbReference type="Pfam" id="PF00587">
    <property type="entry name" value="tRNA-synt_2b"/>
    <property type="match status" value="1"/>
</dbReference>
<keyword evidence="13" id="KW-0961">Cell wall biogenesis/degradation</keyword>
<dbReference type="Pfam" id="PF00295">
    <property type="entry name" value="Glyco_hydro_28"/>
    <property type="match status" value="2"/>
</dbReference>
<keyword evidence="12 17" id="KW-0326">Glycosidase</keyword>
<dbReference type="InterPro" id="IPR033728">
    <property type="entry name" value="ThrRS_core"/>
</dbReference>
<evidence type="ECO:0000256" key="12">
    <source>
        <dbReference type="ARBA" id="ARBA00023295"/>
    </source>
</evidence>
<comment type="catalytic activity">
    <reaction evidence="15">
        <text>tRNA(Thr) + L-threonine + ATP = L-threonyl-tRNA(Thr) + AMP + diphosphate + H(+)</text>
        <dbReference type="Rhea" id="RHEA:24624"/>
        <dbReference type="Rhea" id="RHEA-COMP:9670"/>
        <dbReference type="Rhea" id="RHEA-COMP:9704"/>
        <dbReference type="ChEBI" id="CHEBI:15378"/>
        <dbReference type="ChEBI" id="CHEBI:30616"/>
        <dbReference type="ChEBI" id="CHEBI:33019"/>
        <dbReference type="ChEBI" id="CHEBI:57926"/>
        <dbReference type="ChEBI" id="CHEBI:78442"/>
        <dbReference type="ChEBI" id="CHEBI:78534"/>
        <dbReference type="ChEBI" id="CHEBI:456215"/>
        <dbReference type="EC" id="6.1.1.3"/>
    </reaction>
</comment>
<evidence type="ECO:0000256" key="13">
    <source>
        <dbReference type="ARBA" id="ARBA00023316"/>
    </source>
</evidence>
<dbReference type="InterPro" id="IPR045864">
    <property type="entry name" value="aa-tRNA-synth_II/BPL/LPL"/>
</dbReference>
<evidence type="ECO:0000256" key="15">
    <source>
        <dbReference type="ARBA" id="ARBA00049515"/>
    </source>
</evidence>
<feature type="active site" evidence="16">
    <location>
        <position position="246"/>
    </location>
</feature>
<keyword evidence="11" id="KW-0030">Aminoacyl-tRNA synthetase</keyword>
<dbReference type="EMBL" id="CP126659">
    <property type="protein sequence ID" value="WJZ99658.1"/>
    <property type="molecule type" value="Genomic_DNA"/>
</dbReference>
<evidence type="ECO:0000259" key="18">
    <source>
        <dbReference type="PROSITE" id="PS50862"/>
    </source>
</evidence>
<dbReference type="InterPro" id="IPR002314">
    <property type="entry name" value="aa-tRNA-synt_IIb"/>
</dbReference>
<keyword evidence="9" id="KW-0067">ATP-binding</keyword>
<accession>A0ABY9CW73</accession>
<protein>
    <recommendedName>
        <fullName evidence="3">threonine--tRNA ligase</fullName>
        <ecNumber evidence="3">6.1.1.3</ecNumber>
    </recommendedName>
    <alternativeName>
        <fullName evidence="14">Threonyl-tRNA synthetase</fullName>
    </alternativeName>
</protein>
<dbReference type="InterPro" id="IPR002320">
    <property type="entry name" value="Thr-tRNA-ligase_IIa"/>
</dbReference>
<comment type="subcellular location">
    <subcellularLocation>
        <location evidence="1">Secreted</location>
        <location evidence="1">Cell wall</location>
    </subcellularLocation>
</comment>
<dbReference type="Gene3D" id="3.30.980.10">
    <property type="entry name" value="Threonyl-trna Synthetase, Chain A, domain 2"/>
    <property type="match status" value="1"/>
</dbReference>
<dbReference type="SUPFAM" id="SSF51126">
    <property type="entry name" value="Pectin lyase-like"/>
    <property type="match status" value="2"/>
</dbReference>
<dbReference type="Gene3D" id="3.30.930.10">
    <property type="entry name" value="Bira Bifunctional Protein, Domain 2"/>
    <property type="match status" value="1"/>
</dbReference>
<proteinExistence type="inferred from homology"/>
<dbReference type="InterPro" id="IPR000743">
    <property type="entry name" value="Glyco_hydro_28"/>
</dbReference>
<dbReference type="InterPro" id="IPR006626">
    <property type="entry name" value="PbH1"/>
</dbReference>
<keyword evidence="8 17" id="KW-0378">Hydrolase</keyword>
<dbReference type="SUPFAM" id="SSF55186">
    <property type="entry name" value="ThrRS/AlaRS common domain"/>
    <property type="match status" value="1"/>
</dbReference>
<evidence type="ECO:0000313" key="19">
    <source>
        <dbReference type="EMBL" id="WJZ99658.1"/>
    </source>
</evidence>
<dbReference type="InterPro" id="IPR011050">
    <property type="entry name" value="Pectin_lyase_fold/virulence"/>
</dbReference>
<keyword evidence="6" id="KW-0436">Ligase</keyword>
<evidence type="ECO:0000256" key="1">
    <source>
        <dbReference type="ARBA" id="ARBA00004191"/>
    </source>
</evidence>
<gene>
    <name evidence="19" type="ORF">VitviT2T_018081</name>
</gene>
<evidence type="ECO:0000256" key="8">
    <source>
        <dbReference type="ARBA" id="ARBA00022801"/>
    </source>
</evidence>